<organism evidence="1 2">
    <name type="scientific">Teichococcus deserti</name>
    <dbReference type="NCBI Taxonomy" id="1817963"/>
    <lineage>
        <taxon>Bacteria</taxon>
        <taxon>Pseudomonadati</taxon>
        <taxon>Pseudomonadota</taxon>
        <taxon>Alphaproteobacteria</taxon>
        <taxon>Acetobacterales</taxon>
        <taxon>Roseomonadaceae</taxon>
        <taxon>Roseomonas</taxon>
    </lineage>
</organism>
<dbReference type="EMBL" id="MLCO01000032">
    <property type="protein sequence ID" value="ONG56972.1"/>
    <property type="molecule type" value="Genomic_DNA"/>
</dbReference>
<proteinExistence type="predicted"/>
<dbReference type="Pfam" id="PF05354">
    <property type="entry name" value="Phage_attach"/>
    <property type="match status" value="1"/>
</dbReference>
<dbReference type="AlphaFoldDB" id="A0A1V2H8C2"/>
<dbReference type="GO" id="GO:0019068">
    <property type="term" value="P:virion assembly"/>
    <property type="evidence" value="ECO:0007669"/>
    <property type="project" value="InterPro"/>
</dbReference>
<dbReference type="InterPro" id="IPR008018">
    <property type="entry name" value="Phage_tail_attach_FII"/>
</dbReference>
<evidence type="ECO:0000313" key="2">
    <source>
        <dbReference type="Proteomes" id="UP000188879"/>
    </source>
</evidence>
<protein>
    <submittedName>
        <fullName evidence="1">Uncharacterized protein</fullName>
    </submittedName>
</protein>
<sequence>MDPFAMARRDLAASALGVDAVYQYKGSSTPFPVRLIFSQAENSGMRGFDTPGKGAVRTEAVITDASLNPFSGYGPKARPQPGDLIGLGTEKGWKVATVEADARGISYTLTLARQD</sequence>
<comment type="caution">
    <text evidence="1">The sequence shown here is derived from an EMBL/GenBank/DDBJ whole genome shotgun (WGS) entry which is preliminary data.</text>
</comment>
<gene>
    <name evidence="1" type="ORF">BKE38_05095</name>
</gene>
<reference evidence="1 2" key="1">
    <citation type="submission" date="2016-10" db="EMBL/GenBank/DDBJ databases">
        <title>Draft Genome sequence of Roseomonas sp. strain M3.</title>
        <authorList>
            <person name="Subhash Y."/>
            <person name="Lee S."/>
        </authorList>
    </citation>
    <scope>NUCLEOTIDE SEQUENCE [LARGE SCALE GENOMIC DNA]</scope>
    <source>
        <strain evidence="1 2">M3</strain>
    </source>
</reference>
<dbReference type="RefSeq" id="WP_076956306.1">
    <property type="nucleotide sequence ID" value="NZ_MLCO01000032.1"/>
</dbReference>
<evidence type="ECO:0000313" key="1">
    <source>
        <dbReference type="EMBL" id="ONG56972.1"/>
    </source>
</evidence>
<dbReference type="Proteomes" id="UP000188879">
    <property type="component" value="Unassembled WGS sequence"/>
</dbReference>
<name>A0A1V2H8C2_9PROT</name>
<accession>A0A1V2H8C2</accession>
<keyword evidence="2" id="KW-1185">Reference proteome</keyword>